<comment type="caution">
    <text evidence="1">The sequence shown here is derived from an EMBL/GenBank/DDBJ whole genome shotgun (WGS) entry which is preliminary data.</text>
</comment>
<sequence length="521" mass="58797">MTINLSVPGSVFSMREILAEQVQRLEASGSNLHIPQLIKESDLNVLSFDEKIASLRMQITTLVELRDRELAVRAVLQHLIAPIRTLPVEILSEIFLLTVWGATQYTNSHIRAAYRVFHVCSEWRHVAVTTPHLWTGQLTLYVNRIWTDLEDEIFAAGLREWLARSAPLSVPIILNAGIDEDNRVRTLEEVTRVASRWQYLEFHCRGAEAISLLEKLDAGSLVSLEEIHLWTNITPDVEFDPMGIQCFSTACALTSLSMHPSCQVPMPWGQLTELTLTFPGTSELVANILAKCPNLIFASLPISSWTGWQPLEGGNDVVVLNHLRTLALDFLDVKEGPHAMCFMEHLCAPVLDDLRLYFDLHPDQDWDEASFATFQSRSPNLTKLDIDILSGNLCIPSQAFQHIFLDAPLLSHLSFSSTYSSDVTLFELLTYSDLDAQPLLPQLCSLSFSRIQFGVVGDALASMIRLRWWTDEELASRQSPPRVARWSKVYLRDAYNDRQPANESFRNAMQSLRLSGLQVNV</sequence>
<dbReference type="Gene3D" id="3.80.10.10">
    <property type="entry name" value="Ribonuclease Inhibitor"/>
    <property type="match status" value="1"/>
</dbReference>
<organism evidence="1 2">
    <name type="scientific">Favolaschia claudopus</name>
    <dbReference type="NCBI Taxonomy" id="2862362"/>
    <lineage>
        <taxon>Eukaryota</taxon>
        <taxon>Fungi</taxon>
        <taxon>Dikarya</taxon>
        <taxon>Basidiomycota</taxon>
        <taxon>Agaricomycotina</taxon>
        <taxon>Agaricomycetes</taxon>
        <taxon>Agaricomycetidae</taxon>
        <taxon>Agaricales</taxon>
        <taxon>Marasmiineae</taxon>
        <taxon>Mycenaceae</taxon>
        <taxon>Favolaschia</taxon>
    </lineage>
</organism>
<name>A0AAW0E7F9_9AGAR</name>
<protein>
    <submittedName>
        <fullName evidence="1">F-box domain-containing protein</fullName>
    </submittedName>
</protein>
<reference evidence="1 2" key="1">
    <citation type="journal article" date="2024" name="J Genomics">
        <title>Draft genome sequencing and assembly of Favolaschia claudopus CIRM-BRFM 2984 isolated from oak limbs.</title>
        <authorList>
            <person name="Navarro D."/>
            <person name="Drula E."/>
            <person name="Chaduli D."/>
            <person name="Cazenave R."/>
            <person name="Ahrendt S."/>
            <person name="Wang J."/>
            <person name="Lipzen A."/>
            <person name="Daum C."/>
            <person name="Barry K."/>
            <person name="Grigoriev I.V."/>
            <person name="Favel A."/>
            <person name="Rosso M.N."/>
            <person name="Martin F."/>
        </authorList>
    </citation>
    <scope>NUCLEOTIDE SEQUENCE [LARGE SCALE GENOMIC DNA]</scope>
    <source>
        <strain evidence="1 2">CIRM-BRFM 2984</strain>
    </source>
</reference>
<keyword evidence="2" id="KW-1185">Reference proteome</keyword>
<accession>A0AAW0E7F9</accession>
<proteinExistence type="predicted"/>
<dbReference type="EMBL" id="JAWWNJ010000002">
    <property type="protein sequence ID" value="KAK7061216.1"/>
    <property type="molecule type" value="Genomic_DNA"/>
</dbReference>
<dbReference type="AlphaFoldDB" id="A0AAW0E7F9"/>
<gene>
    <name evidence="1" type="ORF">R3P38DRAFT_3166195</name>
</gene>
<dbReference type="SUPFAM" id="SSF52047">
    <property type="entry name" value="RNI-like"/>
    <property type="match status" value="1"/>
</dbReference>
<evidence type="ECO:0000313" key="2">
    <source>
        <dbReference type="Proteomes" id="UP001362999"/>
    </source>
</evidence>
<dbReference type="Proteomes" id="UP001362999">
    <property type="component" value="Unassembled WGS sequence"/>
</dbReference>
<dbReference type="InterPro" id="IPR032675">
    <property type="entry name" value="LRR_dom_sf"/>
</dbReference>
<evidence type="ECO:0000313" key="1">
    <source>
        <dbReference type="EMBL" id="KAK7061216.1"/>
    </source>
</evidence>
<dbReference type="Gene3D" id="1.20.1280.50">
    <property type="match status" value="1"/>
</dbReference>